<dbReference type="EMBL" id="JAOPGA020001549">
    <property type="protein sequence ID" value="KAL0489345.1"/>
    <property type="molecule type" value="Genomic_DNA"/>
</dbReference>
<keyword evidence="3" id="KW-1185">Reference proteome</keyword>
<proteinExistence type="predicted"/>
<keyword evidence="1" id="KW-0175">Coiled coil</keyword>
<reference evidence="2 3" key="1">
    <citation type="submission" date="2024-03" db="EMBL/GenBank/DDBJ databases">
        <title>The Acrasis kona genome and developmental transcriptomes reveal deep origins of eukaryotic multicellular pathways.</title>
        <authorList>
            <person name="Sheikh S."/>
            <person name="Fu C.-J."/>
            <person name="Brown M.W."/>
            <person name="Baldauf S.L."/>
        </authorList>
    </citation>
    <scope>NUCLEOTIDE SEQUENCE [LARGE SCALE GENOMIC DNA]</scope>
    <source>
        <strain evidence="2 3">ATCC MYA-3509</strain>
    </source>
</reference>
<sequence>MGFNPYLQVKVKNTKPISYVVKHLEKKWRTVLDKVNETRPPSHCYQFRIYPRQTDFSMVSQNGWGRDDEGPLQKIHADLFSPNVLQLDYDVKEVDVSHIFNLNVPQQPHVVQLPQQTQLPVNNEISTQSNFYNQQQLQLQKQLQQQLRQQMIQQQQQQQQLLLQQQQIQQFQQQIQMSNSGLDDTLLMQQLQLLHAKQAQQKQQFDQCQQIMIQEQNRLQQLQKLASSVNVYPNSSNNVAGNREEARPSSNFKFPQSSLVDSLMNGTDANGLFPNAPPSPSPQTLQQQQLLQQQISIQLLQQQLQQNVMGGGAQRTFTFHAPTDFSQKPKEDSKKRRVGDEYAIYDIDLNNHF</sequence>
<organism evidence="2 3">
    <name type="scientific">Acrasis kona</name>
    <dbReference type="NCBI Taxonomy" id="1008807"/>
    <lineage>
        <taxon>Eukaryota</taxon>
        <taxon>Discoba</taxon>
        <taxon>Heterolobosea</taxon>
        <taxon>Tetramitia</taxon>
        <taxon>Eutetramitia</taxon>
        <taxon>Acrasidae</taxon>
        <taxon>Acrasis</taxon>
    </lineage>
</organism>
<evidence type="ECO:0000313" key="2">
    <source>
        <dbReference type="EMBL" id="KAL0489345.1"/>
    </source>
</evidence>
<comment type="caution">
    <text evidence="2">The sequence shown here is derived from an EMBL/GenBank/DDBJ whole genome shotgun (WGS) entry which is preliminary data.</text>
</comment>
<dbReference type="Proteomes" id="UP001431209">
    <property type="component" value="Unassembled WGS sequence"/>
</dbReference>
<feature type="coiled-coil region" evidence="1">
    <location>
        <begin position="137"/>
        <end position="174"/>
    </location>
</feature>
<protein>
    <recommendedName>
        <fullName evidence="4">Transcription factor SPT20 homolog</fullName>
    </recommendedName>
</protein>
<dbReference type="AlphaFoldDB" id="A0AAW2ZKM8"/>
<gene>
    <name evidence="2" type="ORF">AKO1_009229</name>
</gene>
<accession>A0AAW2ZKM8</accession>
<evidence type="ECO:0000256" key="1">
    <source>
        <dbReference type="SAM" id="Coils"/>
    </source>
</evidence>
<name>A0AAW2ZKM8_9EUKA</name>
<evidence type="ECO:0000313" key="3">
    <source>
        <dbReference type="Proteomes" id="UP001431209"/>
    </source>
</evidence>
<evidence type="ECO:0008006" key="4">
    <source>
        <dbReference type="Google" id="ProtNLM"/>
    </source>
</evidence>